<dbReference type="InterPro" id="IPR016181">
    <property type="entry name" value="Acyl_CoA_acyltransferase"/>
</dbReference>
<evidence type="ECO:0000259" key="1">
    <source>
        <dbReference type="Pfam" id="PF04377"/>
    </source>
</evidence>
<protein>
    <recommendedName>
        <fullName evidence="1">N-end rule aminoacyl transferase C-terminal domain-containing protein</fullName>
    </recommendedName>
</protein>
<reference evidence="2 3" key="1">
    <citation type="submission" date="2020-04" db="EMBL/GenBank/DDBJ databases">
        <title>Flammeovirga sp. SR4, a novel species isolated from seawater.</title>
        <authorList>
            <person name="Wang X."/>
        </authorList>
    </citation>
    <scope>NUCLEOTIDE SEQUENCE [LARGE SCALE GENOMIC DNA]</scope>
    <source>
        <strain evidence="2 3">ATCC 23126</strain>
    </source>
</reference>
<feature type="domain" description="N-end rule aminoacyl transferase C-terminal" evidence="1">
    <location>
        <begin position="92"/>
        <end position="207"/>
    </location>
</feature>
<gene>
    <name evidence="2" type="ORF">HHU12_29315</name>
</gene>
<keyword evidence="3" id="KW-1185">Reference proteome</keyword>
<dbReference type="SUPFAM" id="SSF55729">
    <property type="entry name" value="Acyl-CoA N-acyltransferases (Nat)"/>
    <property type="match status" value="1"/>
</dbReference>
<dbReference type="InterPro" id="IPR007472">
    <property type="entry name" value="N-end_Aminoacyl_Trfase_C"/>
</dbReference>
<organism evidence="2 3">
    <name type="scientific">Flammeovirga aprica JL-4</name>
    <dbReference type="NCBI Taxonomy" id="694437"/>
    <lineage>
        <taxon>Bacteria</taxon>
        <taxon>Pseudomonadati</taxon>
        <taxon>Bacteroidota</taxon>
        <taxon>Cytophagia</taxon>
        <taxon>Cytophagales</taxon>
        <taxon>Flammeovirgaceae</taxon>
        <taxon>Flammeovirga</taxon>
    </lineage>
</organism>
<evidence type="ECO:0000313" key="3">
    <source>
        <dbReference type="Proteomes" id="UP000576082"/>
    </source>
</evidence>
<dbReference type="Pfam" id="PF04377">
    <property type="entry name" value="ATE_C"/>
    <property type="match status" value="1"/>
</dbReference>
<name>A0A7X9S0G8_9BACT</name>
<proteinExistence type="predicted"/>
<dbReference type="Proteomes" id="UP000576082">
    <property type="component" value="Unassembled WGS sequence"/>
</dbReference>
<comment type="caution">
    <text evidence="2">The sequence shown here is derived from an EMBL/GenBank/DDBJ whole genome shotgun (WGS) entry which is preliminary data.</text>
</comment>
<sequence>MYYDIAFGVISPDDEQITPTRIDELLAEGYFRHARNMASYEMMYFEDQMNGVLPLRCALTPQMFTKSQRKKINQTLRKFKVEITPLNITPKHSQLYKEYRLNRFEEEDKSLIEYFGVNAIDELNILPYNTWQVSFWKEDELIAASFFDVGEKAISSLMAIYNYDYKKDGLGFISMLIEMNWAFENNHELYYPGYTLDLPSCFDYKLRLPNVAFFDWEDKWHDWGSVDLQSTKRFKTVLHLERMVNEVNRSCLVKGHTMEEQQFFGSLWHNMFDYTQAVEAPIYGSFPIGQYHQITIIYLPDEGTFLTKPHLFDLKKGIPNEIKTNSPEEIADFINAYFAHVQVIETRLNQAVGDLERMIDISQIQFDEVGVMGNASRHPNFKWISCKKGNMQWMIMPFWDEDRQQYFYHPLTFKFMQNRWVSPFGLCTPEMALLKISHYIRQNEEFDNDYFSNKHNFDKD</sequence>
<accession>A0A7X9S0G8</accession>
<dbReference type="AlphaFoldDB" id="A0A7X9S0G8"/>
<dbReference type="RefSeq" id="WP_169660292.1">
    <property type="nucleotide sequence ID" value="NZ_JABANE010000133.1"/>
</dbReference>
<evidence type="ECO:0000313" key="2">
    <source>
        <dbReference type="EMBL" id="NME72098.1"/>
    </source>
</evidence>
<dbReference type="EMBL" id="JABANE010000133">
    <property type="protein sequence ID" value="NME72098.1"/>
    <property type="molecule type" value="Genomic_DNA"/>
</dbReference>
<dbReference type="GO" id="GO:0004057">
    <property type="term" value="F:arginyl-tRNA--protein transferase activity"/>
    <property type="evidence" value="ECO:0007669"/>
    <property type="project" value="InterPro"/>
</dbReference>